<name>A0A0R2DC87_9LACO</name>
<dbReference type="Proteomes" id="UP000051589">
    <property type="component" value="Unassembled WGS sequence"/>
</dbReference>
<organism evidence="1 2">
    <name type="scientific">Levilactobacillus senmaizukei DSM 21775 = NBRC 103853</name>
    <dbReference type="NCBI Taxonomy" id="1423803"/>
    <lineage>
        <taxon>Bacteria</taxon>
        <taxon>Bacillati</taxon>
        <taxon>Bacillota</taxon>
        <taxon>Bacilli</taxon>
        <taxon>Lactobacillales</taxon>
        <taxon>Lactobacillaceae</taxon>
        <taxon>Levilactobacillus</taxon>
    </lineage>
</organism>
<reference evidence="1 2" key="1">
    <citation type="journal article" date="2015" name="Genome Announc.">
        <title>Expanding the biotechnology potential of lactobacilli through comparative genomics of 213 strains and associated genera.</title>
        <authorList>
            <person name="Sun Z."/>
            <person name="Harris H.M."/>
            <person name="McCann A."/>
            <person name="Guo C."/>
            <person name="Argimon S."/>
            <person name="Zhang W."/>
            <person name="Yang X."/>
            <person name="Jeffery I.B."/>
            <person name="Cooney J.C."/>
            <person name="Kagawa T.F."/>
            <person name="Liu W."/>
            <person name="Song Y."/>
            <person name="Salvetti E."/>
            <person name="Wrobel A."/>
            <person name="Rasinkangas P."/>
            <person name="Parkhill J."/>
            <person name="Rea M.C."/>
            <person name="O'Sullivan O."/>
            <person name="Ritari J."/>
            <person name="Douillard F.P."/>
            <person name="Paul Ross R."/>
            <person name="Yang R."/>
            <person name="Briner A.E."/>
            <person name="Felis G.E."/>
            <person name="de Vos W.M."/>
            <person name="Barrangou R."/>
            <person name="Klaenhammer T.R."/>
            <person name="Caufield P.W."/>
            <person name="Cui Y."/>
            <person name="Zhang H."/>
            <person name="O'Toole P.W."/>
        </authorList>
    </citation>
    <scope>NUCLEOTIDE SEQUENCE [LARGE SCALE GENOMIC DNA]</scope>
    <source>
        <strain evidence="1 2">DSM 21775</strain>
    </source>
</reference>
<gene>
    <name evidence="1" type="ORF">FD13_GL001048</name>
</gene>
<dbReference type="InterPro" id="IPR008767">
    <property type="entry name" value="Phage_SPP1_head-tail_adaptor"/>
</dbReference>
<protein>
    <recommendedName>
        <fullName evidence="3">Phage head-tail adaptor</fullName>
    </recommendedName>
</protein>
<dbReference type="EMBL" id="AYZH01000022">
    <property type="protein sequence ID" value="KRN01454.1"/>
    <property type="molecule type" value="Genomic_DNA"/>
</dbReference>
<dbReference type="PATRIC" id="fig|1423803.3.peg.1052"/>
<evidence type="ECO:0000313" key="2">
    <source>
        <dbReference type="Proteomes" id="UP000051589"/>
    </source>
</evidence>
<accession>A0A0R2DC87</accession>
<evidence type="ECO:0008006" key="3">
    <source>
        <dbReference type="Google" id="ProtNLM"/>
    </source>
</evidence>
<proteinExistence type="predicted"/>
<dbReference type="AlphaFoldDB" id="A0A0R2DC87"/>
<dbReference type="Gene3D" id="2.40.10.270">
    <property type="entry name" value="Bacteriophage SPP1 head-tail adaptor protein"/>
    <property type="match status" value="1"/>
</dbReference>
<dbReference type="NCBIfam" id="TIGR01563">
    <property type="entry name" value="gp16_SPP1"/>
    <property type="match status" value="1"/>
</dbReference>
<dbReference type="InterPro" id="IPR038666">
    <property type="entry name" value="SSP1_head-tail_sf"/>
</dbReference>
<dbReference type="STRING" id="1423803.FD13_GL001048"/>
<comment type="caution">
    <text evidence="1">The sequence shown here is derived from an EMBL/GenBank/DDBJ whole genome shotgun (WGS) entry which is preliminary data.</text>
</comment>
<sequence>MLNYQSLGVTATEKFQSMQAKTDVVKRIRIRFDPKIDQLESRVMIAGKPYLITRLYVDDDRNFEELSLNYVD</sequence>
<keyword evidence="2" id="KW-1185">Reference proteome</keyword>
<evidence type="ECO:0000313" key="1">
    <source>
        <dbReference type="EMBL" id="KRN01454.1"/>
    </source>
</evidence>